<proteinExistence type="inferred from homology"/>
<dbReference type="Gramene" id="KZM92211">
    <property type="protein sequence ID" value="KZM92211"/>
    <property type="gene ID" value="DCAR_020424"/>
</dbReference>
<evidence type="ECO:0000256" key="2">
    <source>
        <dbReference type="ARBA" id="ARBA00008861"/>
    </source>
</evidence>
<reference evidence="5" key="2">
    <citation type="submission" date="2022-03" db="EMBL/GenBank/DDBJ databases">
        <title>Draft title - Genomic analysis of global carrot germplasm unveils the trajectory of domestication and the origin of high carotenoid orange carrot.</title>
        <authorList>
            <person name="Iorizzo M."/>
            <person name="Ellison S."/>
            <person name="Senalik D."/>
            <person name="Macko-Podgorni A."/>
            <person name="Grzebelus D."/>
            <person name="Bostan H."/>
            <person name="Rolling W."/>
            <person name="Curaba J."/>
            <person name="Simon P."/>
        </authorList>
    </citation>
    <scope>NUCLEOTIDE SEQUENCE</scope>
    <source>
        <tissue evidence="5">Leaf</tissue>
    </source>
</reference>
<dbReference type="InterPro" id="IPR013024">
    <property type="entry name" value="GGCT-like"/>
</dbReference>
<dbReference type="Gene3D" id="3.10.490.10">
    <property type="entry name" value="Gamma-glutamyl cyclotransferase-like"/>
    <property type="match status" value="1"/>
</dbReference>
<accession>A0A164WT53</accession>
<dbReference type="GO" id="GO:0016746">
    <property type="term" value="F:acyltransferase activity"/>
    <property type="evidence" value="ECO:0007669"/>
    <property type="project" value="UniProtKB-KW"/>
</dbReference>
<dbReference type="Pfam" id="PF06094">
    <property type="entry name" value="GGACT"/>
    <property type="match status" value="1"/>
</dbReference>
<evidence type="ECO:0000313" key="6">
    <source>
        <dbReference type="Proteomes" id="UP000077755"/>
    </source>
</evidence>
<evidence type="ECO:0000256" key="4">
    <source>
        <dbReference type="RuleBase" id="RU367036"/>
    </source>
</evidence>
<keyword evidence="3" id="KW-0808">Transferase</keyword>
<keyword evidence="6" id="KW-1185">Reference proteome</keyword>
<dbReference type="GO" id="GO:0061929">
    <property type="term" value="F:gamma-glutamylaminecyclotransferase activity"/>
    <property type="evidence" value="ECO:0007669"/>
    <property type="project" value="InterPro"/>
</dbReference>
<evidence type="ECO:0000313" key="5">
    <source>
        <dbReference type="EMBL" id="WOH06550.1"/>
    </source>
</evidence>
<name>A0A164WT53_DAUCS</name>
<dbReference type="SUPFAM" id="SSF110857">
    <property type="entry name" value="Gamma-glutamyl cyclotransferase-like"/>
    <property type="match status" value="1"/>
</dbReference>
<dbReference type="CDD" id="cd06661">
    <property type="entry name" value="GGCT_like"/>
    <property type="match status" value="1"/>
</dbReference>
<dbReference type="Proteomes" id="UP000077755">
    <property type="component" value="Chromosome 6"/>
</dbReference>
<dbReference type="KEGG" id="dcr:108225268"/>
<keyword evidence="3" id="KW-0012">Acyltransferase</keyword>
<dbReference type="EMBL" id="CP093348">
    <property type="protein sequence ID" value="WOH06550.1"/>
    <property type="molecule type" value="Genomic_DNA"/>
</dbReference>
<gene>
    <name evidence="5" type="ORF">DCAR_0625978</name>
</gene>
<dbReference type="InterPro" id="IPR036568">
    <property type="entry name" value="GGCT-like_sf"/>
</dbReference>
<organism evidence="5 6">
    <name type="scientific">Daucus carota subsp. sativus</name>
    <name type="common">Carrot</name>
    <dbReference type="NCBI Taxonomy" id="79200"/>
    <lineage>
        <taxon>Eukaryota</taxon>
        <taxon>Viridiplantae</taxon>
        <taxon>Streptophyta</taxon>
        <taxon>Embryophyta</taxon>
        <taxon>Tracheophyta</taxon>
        <taxon>Spermatophyta</taxon>
        <taxon>Magnoliopsida</taxon>
        <taxon>eudicotyledons</taxon>
        <taxon>Gunneridae</taxon>
        <taxon>Pentapetalae</taxon>
        <taxon>asterids</taxon>
        <taxon>campanulids</taxon>
        <taxon>Apiales</taxon>
        <taxon>Apiaceae</taxon>
        <taxon>Apioideae</taxon>
        <taxon>Scandiceae</taxon>
        <taxon>Daucinae</taxon>
        <taxon>Daucus</taxon>
        <taxon>Daucus sect. Daucus</taxon>
    </lineage>
</organism>
<evidence type="ECO:0000256" key="1">
    <source>
        <dbReference type="ARBA" id="ARBA00002782"/>
    </source>
</evidence>
<comment type="similarity">
    <text evidence="2 4">Belongs to the gamma-glutamylcyclotransferase family.</text>
</comment>
<dbReference type="InterPro" id="IPR009288">
    <property type="entry name" value="AIG2-like_dom"/>
</dbReference>
<dbReference type="AlphaFoldDB" id="A0A164WT53"/>
<dbReference type="GO" id="GO:0005829">
    <property type="term" value="C:cytosol"/>
    <property type="evidence" value="ECO:0007669"/>
    <property type="project" value="TreeGrafter"/>
</dbReference>
<reference evidence="5" key="1">
    <citation type="journal article" date="2016" name="Nat. Genet.">
        <title>A high-quality carrot genome assembly provides new insights into carotenoid accumulation and asterid genome evolution.</title>
        <authorList>
            <person name="Iorizzo M."/>
            <person name="Ellison S."/>
            <person name="Senalik D."/>
            <person name="Zeng P."/>
            <person name="Satapoomin P."/>
            <person name="Huang J."/>
            <person name="Bowman M."/>
            <person name="Iovene M."/>
            <person name="Sanseverino W."/>
            <person name="Cavagnaro P."/>
            <person name="Yildiz M."/>
            <person name="Macko-Podgorni A."/>
            <person name="Moranska E."/>
            <person name="Grzebelus E."/>
            <person name="Grzebelus D."/>
            <person name="Ashrafi H."/>
            <person name="Zheng Z."/>
            <person name="Cheng S."/>
            <person name="Spooner D."/>
            <person name="Van Deynze A."/>
            <person name="Simon P."/>
        </authorList>
    </citation>
    <scope>NUCLEOTIDE SEQUENCE</scope>
    <source>
        <tissue evidence="5">Leaf</tissue>
    </source>
</reference>
<dbReference type="OMA" id="CGPYNVP"/>
<dbReference type="OrthoDB" id="113620at2759"/>
<evidence type="ECO:0000256" key="3">
    <source>
        <dbReference type="ARBA" id="ARBA00023315"/>
    </source>
</evidence>
<dbReference type="PANTHER" id="PTHR12510:SF4">
    <property type="entry name" value="GAMMA-GLUTAMYLAMINECYCLOTRANSFERASE"/>
    <property type="match status" value="1"/>
</dbReference>
<protein>
    <recommendedName>
        <fullName evidence="4">Gamma-glutamylcyclotransferase family protein</fullName>
    </recommendedName>
</protein>
<dbReference type="InterPro" id="IPR039126">
    <property type="entry name" value="GGACT"/>
</dbReference>
<sequence length="170" mass="18875">MGGDNTETNPTQTLIFTYGTLKRGFPNHNLLLEMLSSGDADFIGVYTTADKLPLVCGPFKVPFLLNLPGSGHHVAGELYSVSDKALVRIDELEGLATGHYERMPVRLNGVSAAQAYYAHRNYAMDLWKRNGEKGFDCYTEVQAKGYVRRGDRPRGVSFLDHIRNFVSSSN</sequence>
<comment type="function">
    <text evidence="1">Putative gamma-glutamylcyclotransferase.</text>
</comment>
<dbReference type="PANTHER" id="PTHR12510">
    <property type="entry name" value="TROPONIN C-AKIN-1 PROTEIN"/>
    <property type="match status" value="1"/>
</dbReference>